<dbReference type="Proteomes" id="UP001175353">
    <property type="component" value="Unassembled WGS sequence"/>
</dbReference>
<evidence type="ECO:0000313" key="2">
    <source>
        <dbReference type="Proteomes" id="UP001175353"/>
    </source>
</evidence>
<reference evidence="1" key="1">
    <citation type="submission" date="2023-06" db="EMBL/GenBank/DDBJ databases">
        <title>Black Yeasts Isolated from many extreme environments.</title>
        <authorList>
            <person name="Coleine C."/>
            <person name="Stajich J.E."/>
            <person name="Selbmann L."/>
        </authorList>
    </citation>
    <scope>NUCLEOTIDE SEQUENCE</scope>
    <source>
        <strain evidence="1">CCFEE 5200</strain>
    </source>
</reference>
<comment type="caution">
    <text evidence="1">The sequence shown here is derived from an EMBL/GenBank/DDBJ whole genome shotgun (WGS) entry which is preliminary data.</text>
</comment>
<gene>
    <name evidence="1" type="ORF">LTR91_027206</name>
</gene>
<protein>
    <submittedName>
        <fullName evidence="1">Uncharacterized protein</fullName>
    </submittedName>
</protein>
<proteinExistence type="predicted"/>
<evidence type="ECO:0000313" key="1">
    <source>
        <dbReference type="EMBL" id="KAK0939879.1"/>
    </source>
</evidence>
<sequence>MDPHPPHLLRLPASRTLDKRRSLRIPALRPFLPATPAPLDRVFLVIRDIQIDAQILEGGGQGAEGAIADAGDVVFVAVDFDYA</sequence>
<accession>A0AAN6GWQ0</accession>
<keyword evidence="2" id="KW-1185">Reference proteome</keyword>
<dbReference type="AlphaFoldDB" id="A0AAN6GWQ0"/>
<dbReference type="EMBL" id="JAUJLE010003125">
    <property type="protein sequence ID" value="KAK0939879.1"/>
    <property type="molecule type" value="Genomic_DNA"/>
</dbReference>
<organism evidence="1 2">
    <name type="scientific">Friedmanniomyces endolithicus</name>
    <dbReference type="NCBI Taxonomy" id="329885"/>
    <lineage>
        <taxon>Eukaryota</taxon>
        <taxon>Fungi</taxon>
        <taxon>Dikarya</taxon>
        <taxon>Ascomycota</taxon>
        <taxon>Pezizomycotina</taxon>
        <taxon>Dothideomycetes</taxon>
        <taxon>Dothideomycetidae</taxon>
        <taxon>Mycosphaerellales</taxon>
        <taxon>Teratosphaeriaceae</taxon>
        <taxon>Friedmanniomyces</taxon>
    </lineage>
</organism>
<name>A0AAN6GWQ0_9PEZI</name>
<feature type="non-terminal residue" evidence="1">
    <location>
        <position position="83"/>
    </location>
</feature>